<evidence type="ECO:0000256" key="1">
    <source>
        <dbReference type="ARBA" id="ARBA00022475"/>
    </source>
</evidence>
<proteinExistence type="predicted"/>
<keyword evidence="1" id="KW-1003">Cell membrane</keyword>
<evidence type="ECO:0000313" key="6">
    <source>
        <dbReference type="EMBL" id="SIT93029.1"/>
    </source>
</evidence>
<gene>
    <name evidence="6" type="ORF">SAMN05428946_2925</name>
</gene>
<protein>
    <submittedName>
        <fullName evidence="6">Putative Mn2+ efflux pump MntP</fullName>
    </submittedName>
</protein>
<accession>A0A1U7PTF5</accession>
<organism evidence="6 7">
    <name type="scientific">Edaphobacillus lindanitolerans</name>
    <dbReference type="NCBI Taxonomy" id="550447"/>
    <lineage>
        <taxon>Bacteria</taxon>
        <taxon>Bacillati</taxon>
        <taxon>Bacillota</taxon>
        <taxon>Bacilli</taxon>
        <taxon>Bacillales</taxon>
        <taxon>Bacillaceae</taxon>
        <taxon>Edaphobacillus</taxon>
    </lineage>
</organism>
<evidence type="ECO:0000256" key="3">
    <source>
        <dbReference type="ARBA" id="ARBA00022989"/>
    </source>
</evidence>
<feature type="transmembrane region" description="Helical" evidence="5">
    <location>
        <begin position="38"/>
        <end position="59"/>
    </location>
</feature>
<feature type="transmembrane region" description="Helical" evidence="5">
    <location>
        <begin position="170"/>
        <end position="188"/>
    </location>
</feature>
<name>A0A1U7PTF5_9BACI</name>
<dbReference type="EMBL" id="FTPL01000005">
    <property type="protein sequence ID" value="SIT93029.1"/>
    <property type="molecule type" value="Genomic_DNA"/>
</dbReference>
<evidence type="ECO:0000256" key="2">
    <source>
        <dbReference type="ARBA" id="ARBA00022692"/>
    </source>
</evidence>
<evidence type="ECO:0000313" key="7">
    <source>
        <dbReference type="Proteomes" id="UP000187550"/>
    </source>
</evidence>
<dbReference type="STRING" id="550447.SAMN05428946_2925"/>
<feature type="transmembrane region" description="Helical" evidence="5">
    <location>
        <begin position="6"/>
        <end position="26"/>
    </location>
</feature>
<feature type="transmembrane region" description="Helical" evidence="5">
    <location>
        <begin position="138"/>
        <end position="158"/>
    </location>
</feature>
<dbReference type="InterPro" id="IPR003810">
    <property type="entry name" value="Mntp/YtaF"/>
</dbReference>
<reference evidence="7" key="1">
    <citation type="submission" date="2017-01" db="EMBL/GenBank/DDBJ databases">
        <authorList>
            <person name="Varghese N."/>
            <person name="Submissions S."/>
        </authorList>
    </citation>
    <scope>NUCLEOTIDE SEQUENCE [LARGE SCALE GENOMIC DNA]</scope>
    <source>
        <strain evidence="7">MNA4</strain>
    </source>
</reference>
<keyword evidence="7" id="KW-1185">Reference proteome</keyword>
<dbReference type="PANTHER" id="PTHR35529:SF2">
    <property type="entry name" value="SPORULATION PROTEIN YTAF-RELATED"/>
    <property type="match status" value="1"/>
</dbReference>
<keyword evidence="2 5" id="KW-0812">Transmembrane</keyword>
<dbReference type="AlphaFoldDB" id="A0A1U7PTF5"/>
<sequence>MQWLTIVFLGIAANLDNLGIGLAFGIRKTAIPFRSNFAIALVSMAMALVAMLAAEYVTLFLSETTANRLGGGMLCAIGAWMLFHNQSPRPNLLDDPDASDTDGDRVLSVREALPLGFLLSANSLAGGFGMGVSGGPMAATVLAIGVFSLLTVGCGHRFGGLLTRTWFGRYPSEIAGGLLILIGMAEMII</sequence>
<dbReference type="PANTHER" id="PTHR35529">
    <property type="entry name" value="MANGANESE EFFLUX PUMP MNTP-RELATED"/>
    <property type="match status" value="1"/>
</dbReference>
<dbReference type="Proteomes" id="UP000187550">
    <property type="component" value="Unassembled WGS sequence"/>
</dbReference>
<evidence type="ECO:0000256" key="4">
    <source>
        <dbReference type="ARBA" id="ARBA00023136"/>
    </source>
</evidence>
<evidence type="ECO:0000256" key="5">
    <source>
        <dbReference type="SAM" id="Phobius"/>
    </source>
</evidence>
<dbReference type="OrthoDB" id="1679205at2"/>
<keyword evidence="3 5" id="KW-1133">Transmembrane helix</keyword>
<dbReference type="Pfam" id="PF02659">
    <property type="entry name" value="Mntp"/>
    <property type="match status" value="2"/>
</dbReference>
<keyword evidence="4 5" id="KW-0472">Membrane</keyword>